<name>A0A365KUB5_9BACL</name>
<protein>
    <recommendedName>
        <fullName evidence="3">Phosphoribulokinase/uridine kinase domain-containing protein</fullName>
    </recommendedName>
</protein>
<dbReference type="Gene3D" id="3.40.50.300">
    <property type="entry name" value="P-loop containing nucleotide triphosphate hydrolases"/>
    <property type="match status" value="1"/>
</dbReference>
<dbReference type="InterPro" id="IPR027417">
    <property type="entry name" value="P-loop_NTPase"/>
</dbReference>
<dbReference type="EMBL" id="QLZR01000004">
    <property type="protein sequence ID" value="RAZ76766.1"/>
    <property type="molecule type" value="Genomic_DNA"/>
</dbReference>
<evidence type="ECO:0000313" key="1">
    <source>
        <dbReference type="EMBL" id="RAZ76766.1"/>
    </source>
</evidence>
<dbReference type="SUPFAM" id="SSF52540">
    <property type="entry name" value="P-loop containing nucleoside triphosphate hydrolases"/>
    <property type="match status" value="1"/>
</dbReference>
<sequence length="180" mass="20139">MKTKSSPKIIAIASVSGGGKTTAAANVTDQLPNAKALYFDDYDFQGPDDLLQWLHRGTDYNEWNLEPMLKDIRKLLAEPLDFIVLDFPFARLHHDSSPYMDFTIFIDTPLDIALSRRIARDFAGSSGTEIISDIEFYAKEGRAAYLQMLADIKPNSDFMVDGSGSKEDVTLAILRQLSNR</sequence>
<evidence type="ECO:0008006" key="3">
    <source>
        <dbReference type="Google" id="ProtNLM"/>
    </source>
</evidence>
<dbReference type="RefSeq" id="WP_112223931.1">
    <property type="nucleotide sequence ID" value="NZ_CP047673.1"/>
</dbReference>
<proteinExistence type="predicted"/>
<evidence type="ECO:0000313" key="2">
    <source>
        <dbReference type="Proteomes" id="UP000251002"/>
    </source>
</evidence>
<keyword evidence="2" id="KW-1185">Reference proteome</keyword>
<reference evidence="1 2" key="1">
    <citation type="submission" date="2018-06" db="EMBL/GenBank/DDBJ databases">
        <title>The draft genome sequences of strains SCU63 and S1.</title>
        <authorList>
            <person name="Gan L."/>
        </authorList>
    </citation>
    <scope>NUCLEOTIDE SEQUENCE [LARGE SCALE GENOMIC DNA]</scope>
    <source>
        <strain evidence="1 2">SCU63</strain>
    </source>
</reference>
<accession>A0A365KUB5</accession>
<comment type="caution">
    <text evidence="1">The sequence shown here is derived from an EMBL/GenBank/DDBJ whole genome shotgun (WGS) entry which is preliminary data.</text>
</comment>
<organism evidence="1 2">
    <name type="scientific">Planococcus halotolerans</name>
    <dbReference type="NCBI Taxonomy" id="2233542"/>
    <lineage>
        <taxon>Bacteria</taxon>
        <taxon>Bacillati</taxon>
        <taxon>Bacillota</taxon>
        <taxon>Bacilli</taxon>
        <taxon>Bacillales</taxon>
        <taxon>Caryophanaceae</taxon>
        <taxon>Planococcus</taxon>
    </lineage>
</organism>
<dbReference type="AlphaFoldDB" id="A0A365KUB5"/>
<dbReference type="Proteomes" id="UP000251002">
    <property type="component" value="Unassembled WGS sequence"/>
</dbReference>
<gene>
    <name evidence="1" type="ORF">DP120_12105</name>
</gene>